<dbReference type="EMBL" id="CP002199">
    <property type="protein sequence ID" value="ADN17717.1"/>
    <property type="molecule type" value="Genomic_DNA"/>
</dbReference>
<dbReference type="InterPro" id="IPR011049">
    <property type="entry name" value="Serralysin-like_metalloprot_C"/>
</dbReference>
<dbReference type="Proteomes" id="UP000008206">
    <property type="component" value="Plasmid Cy782201"/>
</dbReference>
<comment type="subcellular location">
    <subcellularLocation>
        <location evidence="1">Secreted</location>
    </subcellularLocation>
</comment>
<proteinExistence type="predicted"/>
<dbReference type="PRINTS" id="PR00313">
    <property type="entry name" value="CABNDNGRPT"/>
</dbReference>
<dbReference type="SUPFAM" id="SSF51120">
    <property type="entry name" value="beta-Roll"/>
    <property type="match status" value="8"/>
</dbReference>
<name>E0UL87_GLOV7</name>
<keyword evidence="2" id="KW-0964">Secreted</keyword>
<dbReference type="RefSeq" id="WP_013334467.1">
    <property type="nucleotide sequence ID" value="NC_014533.1"/>
</dbReference>
<accession>E0UL87</accession>
<evidence type="ECO:0000256" key="2">
    <source>
        <dbReference type="ARBA" id="ARBA00022525"/>
    </source>
</evidence>
<reference evidence="5" key="1">
    <citation type="journal article" date="2011" name="MBio">
        <title>Novel metabolic attributes of the genus Cyanothece, comprising a group of unicellular nitrogen-fixing Cyanobacteria.</title>
        <authorList>
            <person name="Bandyopadhyay A."/>
            <person name="Elvitigala T."/>
            <person name="Welsh E."/>
            <person name="Stockel J."/>
            <person name="Liberton M."/>
            <person name="Min H."/>
            <person name="Sherman L.A."/>
            <person name="Pakrasi H.B."/>
        </authorList>
    </citation>
    <scope>NUCLEOTIDE SEQUENCE [LARGE SCALE GENOMIC DNA]</scope>
    <source>
        <strain evidence="5">PCC 7822</strain>
        <plasmid evidence="5">Cy782201</plasmid>
    </source>
</reference>
<keyword evidence="5" id="KW-1185">Reference proteome</keyword>
<dbReference type="InterPro" id="IPR018511">
    <property type="entry name" value="Hemolysin-typ_Ca-bd_CS"/>
</dbReference>
<dbReference type="InterPro" id="IPR050557">
    <property type="entry name" value="RTX_toxin/Mannuronan_C5-epim"/>
</dbReference>
<dbReference type="KEGG" id="cyj:Cyan7822_5863"/>
<feature type="compositionally biased region" description="Basic and acidic residues" evidence="3">
    <location>
        <begin position="1006"/>
        <end position="1017"/>
    </location>
</feature>
<dbReference type="AlphaFoldDB" id="E0UL87"/>
<evidence type="ECO:0000256" key="3">
    <source>
        <dbReference type="SAM" id="MobiDB-lite"/>
    </source>
</evidence>
<evidence type="ECO:0000256" key="1">
    <source>
        <dbReference type="ARBA" id="ARBA00004613"/>
    </source>
</evidence>
<dbReference type="PANTHER" id="PTHR38340">
    <property type="entry name" value="S-LAYER PROTEIN"/>
    <property type="match status" value="1"/>
</dbReference>
<dbReference type="OrthoDB" id="561670at2"/>
<dbReference type="Gene3D" id="2.150.10.10">
    <property type="entry name" value="Serralysin-like metalloprotease, C-terminal"/>
    <property type="match status" value="8"/>
</dbReference>
<evidence type="ECO:0000313" key="5">
    <source>
        <dbReference type="Proteomes" id="UP000008206"/>
    </source>
</evidence>
<evidence type="ECO:0000313" key="4">
    <source>
        <dbReference type="EMBL" id="ADN17717.1"/>
    </source>
</evidence>
<feature type="compositionally biased region" description="Polar residues" evidence="3">
    <location>
        <begin position="921"/>
        <end position="930"/>
    </location>
</feature>
<protein>
    <submittedName>
        <fullName evidence="4">Hemolysin-type calcium-binding region</fullName>
    </submittedName>
</protein>
<dbReference type="PROSITE" id="PS00330">
    <property type="entry name" value="HEMOLYSIN_CALCIUM"/>
    <property type="match status" value="9"/>
</dbReference>
<dbReference type="HOGENOM" id="CLU_301441_0_0_3"/>
<dbReference type="PANTHER" id="PTHR38340:SF1">
    <property type="entry name" value="S-LAYER PROTEIN"/>
    <property type="match status" value="1"/>
</dbReference>
<keyword evidence="4" id="KW-0614">Plasmid</keyword>
<organism evidence="4 5">
    <name type="scientific">Gloeothece verrucosa (strain PCC 7822)</name>
    <name type="common">Cyanothece sp. (strain PCC 7822)</name>
    <dbReference type="NCBI Taxonomy" id="497965"/>
    <lineage>
        <taxon>Bacteria</taxon>
        <taxon>Bacillati</taxon>
        <taxon>Cyanobacteriota</taxon>
        <taxon>Cyanophyceae</taxon>
        <taxon>Oscillatoriophycideae</taxon>
        <taxon>Chroococcales</taxon>
        <taxon>Aphanothecaceae</taxon>
        <taxon>Gloeothece</taxon>
        <taxon>Gloeothece verrucosa</taxon>
    </lineage>
</organism>
<feature type="region of interest" description="Disordered" evidence="3">
    <location>
        <begin position="906"/>
        <end position="930"/>
    </location>
</feature>
<dbReference type="InterPro" id="IPR001343">
    <property type="entry name" value="Hemolysn_Ca-bd"/>
</dbReference>
<dbReference type="GO" id="GO:0005576">
    <property type="term" value="C:extracellular region"/>
    <property type="evidence" value="ECO:0007669"/>
    <property type="project" value="UniProtKB-SubCell"/>
</dbReference>
<feature type="region of interest" description="Disordered" evidence="3">
    <location>
        <begin position="969"/>
        <end position="1022"/>
    </location>
</feature>
<geneLocation type="plasmid" evidence="4 5">
    <name>Cy782201</name>
</geneLocation>
<gene>
    <name evidence="4" type="ordered locus">Cyan7822_5863</name>
</gene>
<dbReference type="Pfam" id="PF00353">
    <property type="entry name" value="HemolysinCabind"/>
    <property type="match status" value="13"/>
</dbReference>
<sequence length="1148" mass="116759">MTLFGLFKSNINGEVDTGFPFGFEDFSTNFRIEFLPDIFAGTTGNDNITGDLGGPNVIFNLDISVDSIPDPDNRNISLPNTARDFIVGFGGNDNLVGDNSFSGGGNDIILGDAFAPNDQGLDGDDTLDGLGGNDVLIGGGGGDLLLGFDGDDIMLGDYFLRQIQVNFFIDTEDFLPNDKEDDVNIYNPDPIQFFIGNFFNESEGNDTLFGENGDDLLIGDRGDDSLNGGNDQDTLLGFGGFDNLNGGEGSDIILGDGVSFNGQGGGFNNDTLDGAGGDDIVIGGGASDVLSGGDGNDILLGDLFLGLINQTIIRNLGSITIAQADNTVISLGSISLAVGGIGGEGNDLINAGNGNDIVVGDNGNDTLNGENDNDTILGFGANDLITGSSGSDLILGDGISVDNVGGSAGSDILQGGSENDTLIGGGGGDLISGDDGNDVILGDLFLGLIDTTLSANGIVLRVGGSGGEGSDILNGNNGDDVIIGDEGNDSISGDAGSDKVLGFGGSDFVSGGSEDDILLGDGFSADPVGGAAGRDVLDAGEGDDILVGGGSGDTLNGGDGNDIMLGDLFLGLIDETFTVGEGDTLINLRIGGSGGEGSDFLEGESGNDILAGDAGSDFIDGAGDRDIDDLGTDTAIYINSPLGALINIDEENTYFNIADVNTLIPDLEGTFEVAEGTAFDGFDGVDTLRNLENIIASNFADTIIGNAENNVLDGGGGDDVFIGNAGDDVIIGNASGLLLNIEPSVTTVGLDLNLPSFLDSPIPLRLPTFSLEKGSDTSLISNTTTSDIDTASYRRDPGAVKVELGVVTTDNLGALLANFNIDLPPQVDELLAQLGTAIDVGFAQDGFGFTDVLINVENVIGSAFDDQLSGSSKNNQLFGGEGNDKLAGSGGDDLLFGENGKDNLEGGTGNDFLAGGKDQDTLNGNSGNDTASYAASDAGVKVKLSTGNGQLGDAEGDQLISIENVEGSQFNDDLEGDDQGNFLKGLDGDDNLSGKGGKDTIFGESGNDKIDGGKGGDEINGGDGQDILIGGEGSDTILGGQGDDLIDPGNGINLINSGTGFDITTLGNEGINNIILEVGEGFNTIENFRLKTTNLGVSNVNTLRFQDVSGGVEIFLGLSEDSEDQIAFLENITAATLVAQADAIFFTA</sequence>
<dbReference type="GO" id="GO:0005509">
    <property type="term" value="F:calcium ion binding"/>
    <property type="evidence" value="ECO:0007669"/>
    <property type="project" value="InterPro"/>
</dbReference>